<reference evidence="3" key="1">
    <citation type="journal article" date="2017" name="Plant J.">
        <title>The pomegranate (Punica granatum L.) genome and the genomics of punicalagin biosynthesis.</title>
        <authorList>
            <person name="Qin G."/>
            <person name="Xu C."/>
            <person name="Ming R."/>
            <person name="Tang H."/>
            <person name="Guyot R."/>
            <person name="Kramer E.M."/>
            <person name="Hu Y."/>
            <person name="Yi X."/>
            <person name="Qi Y."/>
            <person name="Xu X."/>
            <person name="Gao Z."/>
            <person name="Pan H."/>
            <person name="Jian J."/>
            <person name="Tian Y."/>
            <person name="Yue Z."/>
            <person name="Xu Y."/>
        </authorList>
    </citation>
    <scope>NUCLEOTIDE SEQUENCE [LARGE SCALE GENOMIC DNA]</scope>
    <source>
        <strain evidence="3">cv. Dabenzi</strain>
    </source>
</reference>
<comment type="caution">
    <text evidence="2">The sequence shown here is derived from an EMBL/GenBank/DDBJ whole genome shotgun (WGS) entry which is preliminary data.</text>
</comment>
<feature type="compositionally biased region" description="Polar residues" evidence="1">
    <location>
        <begin position="50"/>
        <end position="66"/>
    </location>
</feature>
<gene>
    <name evidence="2" type="ORF">CDL15_Pgr026341</name>
</gene>
<dbReference type="EMBL" id="MTKT01003754">
    <property type="protein sequence ID" value="OWM74506.1"/>
    <property type="molecule type" value="Genomic_DNA"/>
</dbReference>
<feature type="compositionally biased region" description="Basic residues" evidence="1">
    <location>
        <begin position="75"/>
        <end position="84"/>
    </location>
</feature>
<proteinExistence type="predicted"/>
<accession>A0A218WPE3</accession>
<feature type="region of interest" description="Disordered" evidence="1">
    <location>
        <begin position="42"/>
        <end position="132"/>
    </location>
</feature>
<evidence type="ECO:0000256" key="1">
    <source>
        <dbReference type="SAM" id="MobiDB-lite"/>
    </source>
</evidence>
<feature type="compositionally biased region" description="Polar residues" evidence="1">
    <location>
        <begin position="120"/>
        <end position="129"/>
    </location>
</feature>
<organism evidence="2 3">
    <name type="scientific">Punica granatum</name>
    <name type="common">Pomegranate</name>
    <dbReference type="NCBI Taxonomy" id="22663"/>
    <lineage>
        <taxon>Eukaryota</taxon>
        <taxon>Viridiplantae</taxon>
        <taxon>Streptophyta</taxon>
        <taxon>Embryophyta</taxon>
        <taxon>Tracheophyta</taxon>
        <taxon>Spermatophyta</taxon>
        <taxon>Magnoliopsida</taxon>
        <taxon>eudicotyledons</taxon>
        <taxon>Gunneridae</taxon>
        <taxon>Pentapetalae</taxon>
        <taxon>rosids</taxon>
        <taxon>malvids</taxon>
        <taxon>Myrtales</taxon>
        <taxon>Lythraceae</taxon>
        <taxon>Punica</taxon>
    </lineage>
</organism>
<name>A0A218WPE3_PUNGR</name>
<sequence>MQAQSGLKHFPAFFLIKWVFSLESFAYHFGSFRVKLELSGEQCPSPGVTERSQASPSAASIRSQASPAHAAPVTRARRACHRRTPAPVTRARPCPTPALVSAHQRPCTSTLAPEYPFKGSTESPDSQTLPRLFPRIPRLGKTLLT</sequence>
<protein>
    <submittedName>
        <fullName evidence="2">Uncharacterized protein</fullName>
    </submittedName>
</protein>
<evidence type="ECO:0000313" key="3">
    <source>
        <dbReference type="Proteomes" id="UP000197138"/>
    </source>
</evidence>
<evidence type="ECO:0000313" key="2">
    <source>
        <dbReference type="EMBL" id="OWM74506.1"/>
    </source>
</evidence>
<dbReference type="Proteomes" id="UP000197138">
    <property type="component" value="Unassembled WGS sequence"/>
</dbReference>
<dbReference type="AlphaFoldDB" id="A0A218WPE3"/>